<evidence type="ECO:0000256" key="1">
    <source>
        <dbReference type="ARBA" id="ARBA00004127"/>
    </source>
</evidence>
<dbReference type="Pfam" id="PF02656">
    <property type="entry name" value="DUF202"/>
    <property type="match status" value="1"/>
</dbReference>
<organism evidence="7 8">
    <name type="scientific">Blastococcus mobilis</name>
    <dbReference type="NCBI Taxonomy" id="1938746"/>
    <lineage>
        <taxon>Bacteria</taxon>
        <taxon>Bacillati</taxon>
        <taxon>Actinomycetota</taxon>
        <taxon>Actinomycetes</taxon>
        <taxon>Geodermatophilales</taxon>
        <taxon>Geodermatophilaceae</taxon>
        <taxon>Blastococcus</taxon>
    </lineage>
</organism>
<gene>
    <name evidence="7" type="ORF">SAMN06272737_13018</name>
</gene>
<evidence type="ECO:0000259" key="6">
    <source>
        <dbReference type="Pfam" id="PF02656"/>
    </source>
</evidence>
<reference evidence="7 8" key="1">
    <citation type="submission" date="2017-06" db="EMBL/GenBank/DDBJ databases">
        <authorList>
            <person name="Kim H.J."/>
            <person name="Triplett B.A."/>
        </authorList>
    </citation>
    <scope>NUCLEOTIDE SEQUENCE [LARGE SCALE GENOMIC DNA]</scope>
    <source>
        <strain evidence="7 8">DSM 44272</strain>
    </source>
</reference>
<evidence type="ECO:0000256" key="3">
    <source>
        <dbReference type="ARBA" id="ARBA00022989"/>
    </source>
</evidence>
<proteinExistence type="predicted"/>
<name>A0A238ZL58_9ACTN</name>
<feature type="transmembrane region" description="Helical" evidence="5">
    <location>
        <begin position="43"/>
        <end position="63"/>
    </location>
</feature>
<comment type="subcellular location">
    <subcellularLocation>
        <location evidence="1">Endomembrane system</location>
        <topology evidence="1">Multi-pass membrane protein</topology>
    </subcellularLocation>
</comment>
<dbReference type="Proteomes" id="UP000198403">
    <property type="component" value="Unassembled WGS sequence"/>
</dbReference>
<feature type="domain" description="DUF202" evidence="6">
    <location>
        <begin position="8"/>
        <end position="70"/>
    </location>
</feature>
<dbReference type="EMBL" id="FZNO01000030">
    <property type="protein sequence ID" value="SNR84097.1"/>
    <property type="molecule type" value="Genomic_DNA"/>
</dbReference>
<keyword evidence="4 5" id="KW-0472">Membrane</keyword>
<evidence type="ECO:0000313" key="7">
    <source>
        <dbReference type="EMBL" id="SNR84097.1"/>
    </source>
</evidence>
<dbReference type="InterPro" id="IPR003807">
    <property type="entry name" value="DUF202"/>
</dbReference>
<keyword evidence="8" id="KW-1185">Reference proteome</keyword>
<feature type="transmembrane region" description="Helical" evidence="5">
    <location>
        <begin position="83"/>
        <end position="103"/>
    </location>
</feature>
<evidence type="ECO:0000256" key="5">
    <source>
        <dbReference type="SAM" id="Phobius"/>
    </source>
</evidence>
<evidence type="ECO:0000313" key="8">
    <source>
        <dbReference type="Proteomes" id="UP000198403"/>
    </source>
</evidence>
<protein>
    <submittedName>
        <fullName evidence="7">Putative membrane protein</fullName>
    </submittedName>
</protein>
<accession>A0A238ZL58</accession>
<dbReference type="RefSeq" id="WP_089338458.1">
    <property type="nucleotide sequence ID" value="NZ_FZNO01000030.1"/>
</dbReference>
<evidence type="ECO:0000256" key="2">
    <source>
        <dbReference type="ARBA" id="ARBA00022692"/>
    </source>
</evidence>
<sequence length="106" mass="10764">MTPPVETQPERTALAWQRTGLGVLAVAGLLGHDAVRQGEPVRLVVAGVAALLGLGVLGALAPVRYRDVRRRVAAGTGMGAPRLVASVTATVVLVAVVAAVAVLTPR</sequence>
<dbReference type="GO" id="GO:0012505">
    <property type="term" value="C:endomembrane system"/>
    <property type="evidence" value="ECO:0007669"/>
    <property type="project" value="UniProtKB-SubCell"/>
</dbReference>
<evidence type="ECO:0000256" key="4">
    <source>
        <dbReference type="ARBA" id="ARBA00023136"/>
    </source>
</evidence>
<dbReference type="AlphaFoldDB" id="A0A238ZL58"/>
<keyword evidence="3 5" id="KW-1133">Transmembrane helix</keyword>
<keyword evidence="2 5" id="KW-0812">Transmembrane</keyword>